<dbReference type="EMBL" id="MH004885">
    <property type="protein sequence ID" value="AYM00885.1"/>
    <property type="molecule type" value="mRNA"/>
</dbReference>
<proteinExistence type="evidence at transcript level"/>
<dbReference type="AlphaFoldDB" id="A0A678WDP3"/>
<dbReference type="Pfam" id="PF01535">
    <property type="entry name" value="PPR"/>
    <property type="match status" value="5"/>
</dbReference>
<protein>
    <submittedName>
        <fullName evidence="3">Pentatricopeptide repeat protein</fullName>
    </submittedName>
</protein>
<dbReference type="PROSITE" id="PS51375">
    <property type="entry name" value="PPR"/>
    <property type="match status" value="3"/>
</dbReference>
<dbReference type="GO" id="GO:0009451">
    <property type="term" value="P:RNA modification"/>
    <property type="evidence" value="ECO:0007669"/>
    <property type="project" value="InterPro"/>
</dbReference>
<evidence type="ECO:0000256" key="2">
    <source>
        <dbReference type="PROSITE-ProRule" id="PRU00708"/>
    </source>
</evidence>
<evidence type="ECO:0000313" key="3">
    <source>
        <dbReference type="EMBL" id="AYM00885.1"/>
    </source>
</evidence>
<keyword evidence="1" id="KW-0677">Repeat</keyword>
<dbReference type="PANTHER" id="PTHR47926">
    <property type="entry name" value="PENTATRICOPEPTIDE REPEAT-CONTAINING PROTEIN"/>
    <property type="match status" value="1"/>
</dbReference>
<dbReference type="InterPro" id="IPR002885">
    <property type="entry name" value="PPR_rpt"/>
</dbReference>
<reference evidence="3" key="2">
    <citation type="submission" date="2018-02" db="EMBL/GenBank/DDBJ databases">
        <authorList>
            <person name="Li H.Q."/>
            <person name="Lu S.F."/>
        </authorList>
    </citation>
    <scope>NUCLEOTIDE SEQUENCE</scope>
</reference>
<dbReference type="InterPro" id="IPR046960">
    <property type="entry name" value="PPR_At4g14850-like_plant"/>
</dbReference>
<organism evidence="3">
    <name type="scientific">Salvia miltiorrhiza</name>
    <name type="common">Chinese sage</name>
    <dbReference type="NCBI Taxonomy" id="226208"/>
    <lineage>
        <taxon>Eukaryota</taxon>
        <taxon>Viridiplantae</taxon>
        <taxon>Streptophyta</taxon>
        <taxon>Embryophyta</taxon>
        <taxon>Tracheophyta</taxon>
        <taxon>Spermatophyta</taxon>
        <taxon>Magnoliopsida</taxon>
        <taxon>eudicotyledons</taxon>
        <taxon>Gunneridae</taxon>
        <taxon>Pentapetalae</taxon>
        <taxon>asterids</taxon>
        <taxon>lamiids</taxon>
        <taxon>Lamiales</taxon>
        <taxon>Lamiaceae</taxon>
        <taxon>Nepetoideae</taxon>
        <taxon>Mentheae</taxon>
        <taxon>Salviinae</taxon>
        <taxon>Salvia</taxon>
        <taxon>Salvia incertae sedis</taxon>
    </lineage>
</organism>
<accession>A0A678WDP3</accession>
<dbReference type="PANTHER" id="PTHR47926:SF436">
    <property type="entry name" value="PENTATRICOPEPTIDE REPEAT-CONTAINING PROTEIN ELI1, CHLOROPLASTIC-LIKE ISOFORM X2"/>
    <property type="match status" value="1"/>
</dbReference>
<dbReference type="Pfam" id="PF13041">
    <property type="entry name" value="PPR_2"/>
    <property type="match status" value="1"/>
</dbReference>
<dbReference type="FunFam" id="1.25.40.10:FF:000090">
    <property type="entry name" value="Pentatricopeptide repeat-containing protein, chloroplastic"/>
    <property type="match status" value="1"/>
</dbReference>
<feature type="repeat" description="PPR" evidence="2">
    <location>
        <begin position="76"/>
        <end position="110"/>
    </location>
</feature>
<dbReference type="Gene3D" id="1.25.40.10">
    <property type="entry name" value="Tetratricopeptide repeat domain"/>
    <property type="match status" value="3"/>
</dbReference>
<feature type="repeat" description="PPR" evidence="2">
    <location>
        <begin position="179"/>
        <end position="213"/>
    </location>
</feature>
<feature type="repeat" description="PPR" evidence="2">
    <location>
        <begin position="311"/>
        <end position="345"/>
    </location>
</feature>
<dbReference type="GO" id="GO:0003723">
    <property type="term" value="F:RNA binding"/>
    <property type="evidence" value="ECO:0007669"/>
    <property type="project" value="InterPro"/>
</dbReference>
<evidence type="ECO:0000256" key="1">
    <source>
        <dbReference type="ARBA" id="ARBA00022737"/>
    </source>
</evidence>
<dbReference type="FunFam" id="1.25.40.10:FF:000348">
    <property type="entry name" value="Pentatricopeptide repeat-containing protein chloroplastic"/>
    <property type="match status" value="1"/>
</dbReference>
<name>A0A678WDP3_SALMI</name>
<dbReference type="InterPro" id="IPR011990">
    <property type="entry name" value="TPR-like_helical_dom_sf"/>
</dbReference>
<sequence length="539" mass="59951">MIEKGIKFRLPTDTKFLTQQCEVLNQLKIFHANLVKLPFSTDTASFTSLLSEAATSSNLTLFSYACVIFQNLRSRTTFQYNTIIRGYVQSKQPVEAILCYKDMMKDGLIKNNYTFTPLVKACSMVSQESSRIGLSVHANVFKMGFGSDLFIASALIEFYALNLDMGTAEELFGEIPVRDVVLWTAMIDGYGKTGDIKKARALFDKMPERNVISWSAIIAAYSRKSDFREVLCLYKRMEGSGLKPNESVLVSALTACAHLGALAQGLWIHSYAKKCRYISNPILATALVDMYSKCGCVKLALTVFEEITDKDCRAWNSIISGVALHGDAMKSLELFNDMVLSGTRPTDATFVAVLTACTHARMVQEGLSLFQSMSSVYKVEPKIEHYACVVDLLARSGGIEKAEKFIEDNIHGLVRGDANVWGALLGACRIHGKVDIGNRLWRKLADKGVADHGIHVLAYNMYREAGWEREAKSVRRQIETKQMRKKPGCSAVEVDGIVREFVAGDVLHPQAGEICKILDLLLCHVSVPLTLYEYDDSTR</sequence>
<reference evidence="3" key="1">
    <citation type="journal article" date="2018" name="Molecules">
        <title>The Pentatricopeptide Repeat Gene Family in Salvia miltiorrhiza: Genome-Wide Characterization and Expression Analysis.</title>
        <authorList>
            <person name="Li H."/>
            <person name="Li C."/>
            <person name="Deng Y."/>
            <person name="Jiang X."/>
            <person name="Lu S."/>
        </authorList>
    </citation>
    <scope>NUCLEOTIDE SEQUENCE</scope>
</reference>
<dbReference type="NCBIfam" id="TIGR00756">
    <property type="entry name" value="PPR"/>
    <property type="match status" value="4"/>
</dbReference>